<name>A0A1G5ENM8_9BACT</name>
<dbReference type="GO" id="GO:0042597">
    <property type="term" value="C:periplasmic space"/>
    <property type="evidence" value="ECO:0007669"/>
    <property type="project" value="UniProtKB-SubCell"/>
</dbReference>
<gene>
    <name evidence="10" type="ORF">SAMN05216233_106122</name>
</gene>
<evidence type="ECO:0000256" key="1">
    <source>
        <dbReference type="ARBA" id="ARBA00004418"/>
    </source>
</evidence>
<dbReference type="Pfam" id="PF01547">
    <property type="entry name" value="SBP_bac_1"/>
    <property type="match status" value="1"/>
</dbReference>
<dbReference type="SUPFAM" id="SSF53850">
    <property type="entry name" value="Periplasmic binding protein-like II"/>
    <property type="match status" value="1"/>
</dbReference>
<dbReference type="InterPro" id="IPR050490">
    <property type="entry name" value="Bact_solute-bd_prot1"/>
</dbReference>
<evidence type="ECO:0000256" key="7">
    <source>
        <dbReference type="ARBA" id="ARBA00023288"/>
    </source>
</evidence>
<comment type="similarity">
    <text evidence="2">Belongs to the bacterial solute-binding protein 1 family.</text>
</comment>
<dbReference type="Proteomes" id="UP000198870">
    <property type="component" value="Unassembled WGS sequence"/>
</dbReference>
<keyword evidence="11" id="KW-1185">Reference proteome</keyword>
<evidence type="ECO:0000313" key="11">
    <source>
        <dbReference type="Proteomes" id="UP000198870"/>
    </source>
</evidence>
<dbReference type="PANTHER" id="PTHR43649">
    <property type="entry name" value="ARABINOSE-BINDING PROTEIN-RELATED"/>
    <property type="match status" value="1"/>
</dbReference>
<comment type="subcellular location">
    <subcellularLocation>
        <location evidence="1">Periplasm</location>
    </subcellularLocation>
</comment>
<keyword evidence="6" id="KW-0564">Palmitate</keyword>
<feature type="region of interest" description="Disordered" evidence="8">
    <location>
        <begin position="530"/>
        <end position="555"/>
    </location>
</feature>
<protein>
    <submittedName>
        <fullName evidence="10">Carbohydrate ABC transporter substrate-binding protein, CUT1 family</fullName>
    </submittedName>
</protein>
<dbReference type="STRING" id="419481.SAMN05216233_106122"/>
<reference evidence="10 11" key="1">
    <citation type="submission" date="2016-10" db="EMBL/GenBank/DDBJ databases">
        <authorList>
            <person name="de Groot N.N."/>
        </authorList>
    </citation>
    <scope>NUCLEOTIDE SEQUENCE [LARGE SCALE GENOMIC DNA]</scope>
    <source>
        <strain evidence="10 11">AA1</strain>
    </source>
</reference>
<evidence type="ECO:0000256" key="2">
    <source>
        <dbReference type="ARBA" id="ARBA00008520"/>
    </source>
</evidence>
<evidence type="ECO:0000313" key="10">
    <source>
        <dbReference type="EMBL" id="SCY28524.1"/>
    </source>
</evidence>
<feature type="signal peptide" evidence="9">
    <location>
        <begin position="1"/>
        <end position="27"/>
    </location>
</feature>
<dbReference type="OrthoDB" id="9812682at2"/>
<dbReference type="RefSeq" id="WP_092210559.1">
    <property type="nucleotide sequence ID" value="NZ_FMUX01000006.1"/>
</dbReference>
<evidence type="ECO:0000256" key="4">
    <source>
        <dbReference type="ARBA" id="ARBA00022729"/>
    </source>
</evidence>
<evidence type="ECO:0000256" key="5">
    <source>
        <dbReference type="ARBA" id="ARBA00023136"/>
    </source>
</evidence>
<evidence type="ECO:0000256" key="8">
    <source>
        <dbReference type="SAM" id="MobiDB-lite"/>
    </source>
</evidence>
<feature type="chain" id="PRO_5011437354" evidence="9">
    <location>
        <begin position="28"/>
        <end position="567"/>
    </location>
</feature>
<sequence>MRKKNRHGFTILAMLLLLATLPGQAEAGEIETWAKAFQPSALSLREQQDELAWFARAAAPYKGMEIRACAEGIPTHKWEAAVLAKAFTDITGIKVRVDIIGEGEVVNRMTRQMETNEKQYDIYVNDADLIGTHLRADSALDFKGFIAGEGASVTNPRLDLDDFLNLEFGQDYEGHQLQLPDQQFANLYWFRYDWFTDPTFKKEFKSRYGYELGVPLNWQAYEDIAEFFTGRTIDGKTVYGHMDYGKKSPGLGWRFTDAWLSMAGAGDKGLPNGLPVDEWGIRVENKVPVGASVARGGATNGPAAVYAMEKYIHWMKAYAPPYGEYMDFFVAGIVPSKGRIAQSIFQYTTWLSEDAYTNPESRVTDSHGNPLWRVAPSPHGKYWEEGMKVGYQDTGSWTLLKHSVTGKHRKAAWLWAQFCVSKSVCMKKFLENKTPIRKSTIFSPKLDRYEGKFGGLITFYRSPVENRWTDTGPNVPHYPSLSAQWAKNVGMAVAGEITAQQAMDNIAHDMEALMETMELPRYSPKLNPKKSRDYWLKQPGAPKPPVEDQKGQTMPYDALIETWKHKG</sequence>
<evidence type="ECO:0000256" key="9">
    <source>
        <dbReference type="SAM" id="SignalP"/>
    </source>
</evidence>
<dbReference type="EMBL" id="FMUX01000006">
    <property type="protein sequence ID" value="SCY28524.1"/>
    <property type="molecule type" value="Genomic_DNA"/>
</dbReference>
<keyword evidence="4 9" id="KW-0732">Signal</keyword>
<organism evidence="10 11">
    <name type="scientific">Desulfoluna spongiiphila</name>
    <dbReference type="NCBI Taxonomy" id="419481"/>
    <lineage>
        <taxon>Bacteria</taxon>
        <taxon>Pseudomonadati</taxon>
        <taxon>Thermodesulfobacteriota</taxon>
        <taxon>Desulfobacteria</taxon>
        <taxon>Desulfobacterales</taxon>
        <taxon>Desulfolunaceae</taxon>
        <taxon>Desulfoluna</taxon>
    </lineage>
</organism>
<keyword evidence="5" id="KW-0472">Membrane</keyword>
<keyword evidence="3" id="KW-1003">Cell membrane</keyword>
<proteinExistence type="inferred from homology"/>
<dbReference type="InterPro" id="IPR006059">
    <property type="entry name" value="SBP"/>
</dbReference>
<keyword evidence="7" id="KW-0449">Lipoprotein</keyword>
<evidence type="ECO:0000256" key="6">
    <source>
        <dbReference type="ARBA" id="ARBA00023139"/>
    </source>
</evidence>
<dbReference type="Gene3D" id="3.40.190.10">
    <property type="entry name" value="Periplasmic binding protein-like II"/>
    <property type="match status" value="2"/>
</dbReference>
<evidence type="ECO:0000256" key="3">
    <source>
        <dbReference type="ARBA" id="ARBA00022475"/>
    </source>
</evidence>
<dbReference type="PANTHER" id="PTHR43649:SF33">
    <property type="entry name" value="POLYGALACTURONAN_RHAMNOGALACTURONAN-BINDING PROTEIN YTCQ"/>
    <property type="match status" value="1"/>
</dbReference>
<accession>A0A1G5ENM8</accession>
<dbReference type="AlphaFoldDB" id="A0A1G5ENM8"/>